<dbReference type="GO" id="GO:0016286">
    <property type="term" value="F:small conductance calcium-activated potassium channel activity"/>
    <property type="evidence" value="ECO:0007669"/>
    <property type="project" value="InterPro"/>
</dbReference>
<dbReference type="GO" id="GO:0005516">
    <property type="term" value="F:calmodulin binding"/>
    <property type="evidence" value="ECO:0007669"/>
    <property type="project" value="InterPro"/>
</dbReference>
<protein>
    <submittedName>
        <fullName evidence="11">CaMBD domain-containing protein</fullName>
    </submittedName>
</protein>
<keyword evidence="10" id="KW-1185">Reference proteome</keyword>
<sequence length="240" mass="27317">LFSIDNCIEDWRIAQLPVAESAQMLAEVCICAVHPGAQHPQLRLANRTYPTIEQAAHVQVPVDRLFLSLPMFSCGCILIFRVMLLHSKLYHDMLHGNILNSMWLIAITFLSIGYGDIVPNTYCGRAISITTELCLVVAVFARKLELTRAEKHVHNFMMDTALTKRLKNSAANVLRETCLRKVKRDQRKLTDNANTIVDLAKTQSDIFSSVQAMHQEQDCLRERMEKIEDYLISYAGELRL</sequence>
<proteinExistence type="predicted"/>
<dbReference type="InterPro" id="IPR013099">
    <property type="entry name" value="K_chnl_dom"/>
</dbReference>
<evidence type="ECO:0000313" key="11">
    <source>
        <dbReference type="WBParaSite" id="maker-unitig_24095-snap-gene-0.2-mRNA-1"/>
    </source>
</evidence>
<keyword evidence="5" id="KW-0406">Ion transport</keyword>
<dbReference type="PANTHER" id="PTHR10153">
    <property type="entry name" value="SMALL CONDUCTANCE CALCIUM-ACTIVATED POTASSIUM CHANNEL"/>
    <property type="match status" value="1"/>
</dbReference>
<comment type="subcellular location">
    <subcellularLocation>
        <location evidence="1">Membrane</location>
        <topology evidence="1">Multi-pass membrane protein</topology>
    </subcellularLocation>
</comment>
<keyword evidence="6 8" id="KW-0472">Membrane</keyword>
<dbReference type="Pfam" id="PF07885">
    <property type="entry name" value="Ion_trans_2"/>
    <property type="match status" value="1"/>
</dbReference>
<organism evidence="10 11">
    <name type="scientific">Macrostomum lignano</name>
    <dbReference type="NCBI Taxonomy" id="282301"/>
    <lineage>
        <taxon>Eukaryota</taxon>
        <taxon>Metazoa</taxon>
        <taxon>Spiralia</taxon>
        <taxon>Lophotrochozoa</taxon>
        <taxon>Platyhelminthes</taxon>
        <taxon>Rhabditophora</taxon>
        <taxon>Macrostomorpha</taxon>
        <taxon>Macrostomida</taxon>
        <taxon>Macrostomidae</taxon>
        <taxon>Macrostomum</taxon>
    </lineage>
</organism>
<feature type="transmembrane region" description="Helical" evidence="8">
    <location>
        <begin position="65"/>
        <end position="84"/>
    </location>
</feature>
<dbReference type="WBParaSite" id="maker-unitig_24095-snap-gene-0.2-mRNA-1">
    <property type="protein sequence ID" value="maker-unitig_24095-snap-gene-0.2-mRNA-1"/>
    <property type="gene ID" value="maker-unitig_24095-snap-gene-0.2"/>
</dbReference>
<dbReference type="GO" id="GO:0016020">
    <property type="term" value="C:membrane"/>
    <property type="evidence" value="ECO:0007669"/>
    <property type="project" value="UniProtKB-SubCell"/>
</dbReference>
<dbReference type="Proteomes" id="UP000095280">
    <property type="component" value="Unplaced"/>
</dbReference>
<evidence type="ECO:0000256" key="1">
    <source>
        <dbReference type="ARBA" id="ARBA00004141"/>
    </source>
</evidence>
<evidence type="ECO:0000256" key="8">
    <source>
        <dbReference type="SAM" id="Phobius"/>
    </source>
</evidence>
<evidence type="ECO:0000256" key="6">
    <source>
        <dbReference type="ARBA" id="ARBA00023136"/>
    </source>
</evidence>
<evidence type="ECO:0000256" key="2">
    <source>
        <dbReference type="ARBA" id="ARBA00022448"/>
    </source>
</evidence>
<dbReference type="SUPFAM" id="SSF81327">
    <property type="entry name" value="Small-conductance potassium channel"/>
    <property type="match status" value="1"/>
</dbReference>
<keyword evidence="3 8" id="KW-0812">Transmembrane</keyword>
<keyword evidence="4 8" id="KW-1133">Transmembrane helix</keyword>
<keyword evidence="7" id="KW-0407">Ion channel</keyword>
<evidence type="ECO:0000256" key="7">
    <source>
        <dbReference type="ARBA" id="ARBA00023303"/>
    </source>
</evidence>
<name>A0A1I8F824_9PLAT</name>
<dbReference type="InterPro" id="IPR015449">
    <property type="entry name" value="K_chnl_Ca-activ_SK"/>
</dbReference>
<accession>A0A1I8F824</accession>
<evidence type="ECO:0000313" key="10">
    <source>
        <dbReference type="Proteomes" id="UP000095280"/>
    </source>
</evidence>
<evidence type="ECO:0000256" key="5">
    <source>
        <dbReference type="ARBA" id="ARBA00023065"/>
    </source>
</evidence>
<dbReference type="InterPro" id="IPR036122">
    <property type="entry name" value="CaM-bd_dom_sf"/>
</dbReference>
<reference evidence="11" key="1">
    <citation type="submission" date="2016-11" db="UniProtKB">
        <authorList>
            <consortium name="WormBaseParasite"/>
        </authorList>
    </citation>
    <scope>IDENTIFICATION</scope>
</reference>
<feature type="domain" description="Calmodulin-binding" evidence="9">
    <location>
        <begin position="159"/>
        <end position="205"/>
    </location>
</feature>
<feature type="transmembrane region" description="Helical" evidence="8">
    <location>
        <begin position="96"/>
        <end position="114"/>
    </location>
</feature>
<evidence type="ECO:0000256" key="4">
    <source>
        <dbReference type="ARBA" id="ARBA00022989"/>
    </source>
</evidence>
<dbReference type="SUPFAM" id="SSF81324">
    <property type="entry name" value="Voltage-gated potassium channels"/>
    <property type="match status" value="1"/>
</dbReference>
<dbReference type="SMART" id="SM01053">
    <property type="entry name" value="CaMBD"/>
    <property type="match status" value="1"/>
</dbReference>
<dbReference type="Gene3D" id="1.10.287.70">
    <property type="match status" value="3"/>
</dbReference>
<evidence type="ECO:0000256" key="3">
    <source>
        <dbReference type="ARBA" id="ARBA00022692"/>
    </source>
</evidence>
<keyword evidence="2" id="KW-0813">Transport</keyword>
<evidence type="ECO:0000259" key="9">
    <source>
        <dbReference type="SMART" id="SM01053"/>
    </source>
</evidence>
<dbReference type="AlphaFoldDB" id="A0A1I8F824"/>
<dbReference type="InterPro" id="IPR004178">
    <property type="entry name" value="CaM-bd_dom"/>
</dbReference>